<keyword evidence="4" id="KW-0067">ATP-binding</keyword>
<keyword evidence="3" id="KW-0547">Nucleotide-binding</keyword>
<dbReference type="InterPro" id="IPR011527">
    <property type="entry name" value="ABC1_TM_dom"/>
</dbReference>
<dbReference type="Gene3D" id="1.20.1560.10">
    <property type="entry name" value="ABC transporter type 1, transmembrane domain"/>
    <property type="match status" value="1"/>
</dbReference>
<dbReference type="PROSITE" id="PS50893">
    <property type="entry name" value="ABC_TRANSPORTER_2"/>
    <property type="match status" value="1"/>
</dbReference>
<dbReference type="EMBL" id="CAFAAQ010000168">
    <property type="protein sequence ID" value="CAB4817213.1"/>
    <property type="molecule type" value="Genomic_DNA"/>
</dbReference>
<evidence type="ECO:0000256" key="7">
    <source>
        <dbReference type="SAM" id="Phobius"/>
    </source>
</evidence>
<keyword evidence="6 7" id="KW-0472">Membrane</keyword>
<dbReference type="Gene3D" id="3.40.50.300">
    <property type="entry name" value="P-loop containing nucleotide triphosphate hydrolases"/>
    <property type="match status" value="1"/>
</dbReference>
<accession>A0A6J6Z9Y1</accession>
<dbReference type="PROSITE" id="PS50929">
    <property type="entry name" value="ABC_TM1F"/>
    <property type="match status" value="1"/>
</dbReference>
<feature type="transmembrane region" description="Helical" evidence="7">
    <location>
        <begin position="16"/>
        <end position="41"/>
    </location>
</feature>
<evidence type="ECO:0000256" key="2">
    <source>
        <dbReference type="ARBA" id="ARBA00022692"/>
    </source>
</evidence>
<evidence type="ECO:0000256" key="4">
    <source>
        <dbReference type="ARBA" id="ARBA00022840"/>
    </source>
</evidence>
<dbReference type="InterPro" id="IPR017871">
    <property type="entry name" value="ABC_transporter-like_CS"/>
</dbReference>
<proteinExistence type="predicted"/>
<sequence>MSSTRRVISAVGGYRWWVAVTALLSFITLCAGIGLLAMSAFLISKSALVDTTITLALIILGVRVFAMTRAVSRYAERYVGHLGTFRILTRIRMWFFRGIEPLAPAVLMQHRSGDLLTRILADIDTLQDLYLRVLVPPVAAALAVSLGSILLSGFSPWLGIALFVFVCLCGIAIPLAMHRLTLSSSSSLVQEQANLNATLVEGITGIADLVAFGREDLLLGRADHITAAQEPARKQLAQARGIAAGLTALLVGLAALTVLGFGVSLVSGGSLEGAYLAILPLIAIATFEAVGPLSAAYEHLGRSRAAATRLVELVDTPASVAEPSPSAKLTLQDNTSAALTVVDLTVTDLSFRYAEGESLVLQNVTVQVPAGSFVVITGPSGSGKSTLSNLLLRFWEYSKGSIQLNGCELNRLGLDEARSVVALVAQHDHLFDTTLRDNLLLGDSRADDERLFEACDAVCLGDWVRALPAGLEERAGENGNRLSGGERQRVMIARALLTEAPILILDEATEHLDEEMQLDVLRGILRWRSGLTTIMITHEAPNISGIDLRLQCSKGTLSEI</sequence>
<evidence type="ECO:0000256" key="3">
    <source>
        <dbReference type="ARBA" id="ARBA00022741"/>
    </source>
</evidence>
<comment type="subcellular location">
    <subcellularLocation>
        <location evidence="1">Membrane</location>
        <topology evidence="1">Multi-pass membrane protein</topology>
    </subcellularLocation>
</comment>
<dbReference type="AlphaFoldDB" id="A0A6J6Z9Y1"/>
<feature type="domain" description="ABC transmembrane type-1" evidence="9">
    <location>
        <begin position="19"/>
        <end position="302"/>
    </location>
</feature>
<dbReference type="InterPro" id="IPR036640">
    <property type="entry name" value="ABC1_TM_sf"/>
</dbReference>
<dbReference type="InterPro" id="IPR003439">
    <property type="entry name" value="ABC_transporter-like_ATP-bd"/>
</dbReference>
<keyword evidence="2 7" id="KW-0812">Transmembrane</keyword>
<feature type="transmembrane region" description="Helical" evidence="7">
    <location>
        <begin position="129"/>
        <end position="151"/>
    </location>
</feature>
<feature type="transmembrane region" description="Helical" evidence="7">
    <location>
        <begin position="242"/>
        <end position="263"/>
    </location>
</feature>
<evidence type="ECO:0000259" key="9">
    <source>
        <dbReference type="PROSITE" id="PS50929"/>
    </source>
</evidence>
<evidence type="ECO:0000256" key="6">
    <source>
        <dbReference type="ARBA" id="ARBA00023136"/>
    </source>
</evidence>
<dbReference type="GO" id="GO:0005524">
    <property type="term" value="F:ATP binding"/>
    <property type="evidence" value="ECO:0007669"/>
    <property type="project" value="UniProtKB-KW"/>
</dbReference>
<dbReference type="PANTHER" id="PTHR43394">
    <property type="entry name" value="ATP-DEPENDENT PERMEASE MDL1, MITOCHONDRIAL"/>
    <property type="match status" value="1"/>
</dbReference>
<dbReference type="GO" id="GO:0016887">
    <property type="term" value="F:ATP hydrolysis activity"/>
    <property type="evidence" value="ECO:0007669"/>
    <property type="project" value="InterPro"/>
</dbReference>
<dbReference type="Pfam" id="PF00664">
    <property type="entry name" value="ABC_membrane"/>
    <property type="match status" value="1"/>
</dbReference>
<evidence type="ECO:0000256" key="5">
    <source>
        <dbReference type="ARBA" id="ARBA00022989"/>
    </source>
</evidence>
<dbReference type="InterPro" id="IPR003593">
    <property type="entry name" value="AAA+_ATPase"/>
</dbReference>
<dbReference type="InterPro" id="IPR039421">
    <property type="entry name" value="Type_1_exporter"/>
</dbReference>
<dbReference type="NCBIfam" id="TIGR02868">
    <property type="entry name" value="CydC"/>
    <property type="match status" value="1"/>
</dbReference>
<dbReference type="SMART" id="SM00382">
    <property type="entry name" value="AAA"/>
    <property type="match status" value="1"/>
</dbReference>
<gene>
    <name evidence="10" type="ORF">UFOPK3046_01544</name>
</gene>
<dbReference type="GO" id="GO:0015421">
    <property type="term" value="F:ABC-type oligopeptide transporter activity"/>
    <property type="evidence" value="ECO:0007669"/>
    <property type="project" value="TreeGrafter"/>
</dbReference>
<feature type="transmembrane region" description="Helical" evidence="7">
    <location>
        <begin position="275"/>
        <end position="297"/>
    </location>
</feature>
<evidence type="ECO:0000313" key="10">
    <source>
        <dbReference type="EMBL" id="CAB4817213.1"/>
    </source>
</evidence>
<dbReference type="GO" id="GO:0045454">
    <property type="term" value="P:cell redox homeostasis"/>
    <property type="evidence" value="ECO:0007669"/>
    <property type="project" value="InterPro"/>
</dbReference>
<dbReference type="PROSITE" id="PS00211">
    <property type="entry name" value="ABC_TRANSPORTER_1"/>
    <property type="match status" value="1"/>
</dbReference>
<organism evidence="10">
    <name type="scientific">freshwater metagenome</name>
    <dbReference type="NCBI Taxonomy" id="449393"/>
    <lineage>
        <taxon>unclassified sequences</taxon>
        <taxon>metagenomes</taxon>
        <taxon>ecological metagenomes</taxon>
    </lineage>
</organism>
<feature type="domain" description="ABC transporter" evidence="8">
    <location>
        <begin position="344"/>
        <end position="560"/>
    </location>
</feature>
<evidence type="ECO:0000256" key="1">
    <source>
        <dbReference type="ARBA" id="ARBA00004141"/>
    </source>
</evidence>
<feature type="transmembrane region" description="Helical" evidence="7">
    <location>
        <begin position="47"/>
        <end position="66"/>
    </location>
</feature>
<dbReference type="CDD" id="cd18585">
    <property type="entry name" value="ABC_6TM_CydC"/>
    <property type="match status" value="1"/>
</dbReference>
<dbReference type="InterPro" id="IPR027417">
    <property type="entry name" value="P-loop_NTPase"/>
</dbReference>
<dbReference type="GO" id="GO:0034775">
    <property type="term" value="P:glutathione transmembrane transport"/>
    <property type="evidence" value="ECO:0007669"/>
    <property type="project" value="InterPro"/>
</dbReference>
<reference evidence="10" key="1">
    <citation type="submission" date="2020-05" db="EMBL/GenBank/DDBJ databases">
        <authorList>
            <person name="Chiriac C."/>
            <person name="Salcher M."/>
            <person name="Ghai R."/>
            <person name="Kavagutti S V."/>
        </authorList>
    </citation>
    <scope>NUCLEOTIDE SEQUENCE</scope>
</reference>
<dbReference type="InterPro" id="IPR014223">
    <property type="entry name" value="ABC_CydC/D"/>
</dbReference>
<name>A0A6J6Z9Y1_9ZZZZ</name>
<dbReference type="SUPFAM" id="SSF90123">
    <property type="entry name" value="ABC transporter transmembrane region"/>
    <property type="match status" value="1"/>
</dbReference>
<feature type="transmembrane region" description="Helical" evidence="7">
    <location>
        <begin position="157"/>
        <end position="177"/>
    </location>
</feature>
<dbReference type="PANTHER" id="PTHR43394:SF1">
    <property type="entry name" value="ATP-BINDING CASSETTE SUB-FAMILY B MEMBER 10, MITOCHONDRIAL"/>
    <property type="match status" value="1"/>
</dbReference>
<dbReference type="Pfam" id="PF00005">
    <property type="entry name" value="ABC_tran"/>
    <property type="match status" value="1"/>
</dbReference>
<keyword evidence="5 7" id="KW-1133">Transmembrane helix</keyword>
<dbReference type="SUPFAM" id="SSF52540">
    <property type="entry name" value="P-loop containing nucleoside triphosphate hydrolases"/>
    <property type="match status" value="1"/>
</dbReference>
<protein>
    <submittedName>
        <fullName evidence="10">Unannotated protein</fullName>
    </submittedName>
</protein>
<evidence type="ECO:0000259" key="8">
    <source>
        <dbReference type="PROSITE" id="PS50893"/>
    </source>
</evidence>
<dbReference type="GO" id="GO:0016020">
    <property type="term" value="C:membrane"/>
    <property type="evidence" value="ECO:0007669"/>
    <property type="project" value="UniProtKB-SubCell"/>
</dbReference>